<organism evidence="1 2">
    <name type="scientific">Caenorhabditis japonica</name>
    <dbReference type="NCBI Taxonomy" id="281687"/>
    <lineage>
        <taxon>Eukaryota</taxon>
        <taxon>Metazoa</taxon>
        <taxon>Ecdysozoa</taxon>
        <taxon>Nematoda</taxon>
        <taxon>Chromadorea</taxon>
        <taxon>Rhabditida</taxon>
        <taxon>Rhabditina</taxon>
        <taxon>Rhabditomorpha</taxon>
        <taxon>Rhabditoidea</taxon>
        <taxon>Rhabditidae</taxon>
        <taxon>Peloderinae</taxon>
        <taxon>Caenorhabditis</taxon>
    </lineage>
</organism>
<proteinExistence type="predicted"/>
<evidence type="ECO:0000313" key="2">
    <source>
        <dbReference type="Proteomes" id="UP000005237"/>
    </source>
</evidence>
<accession>A0A8R1EXR8</accession>
<keyword evidence="2" id="KW-1185">Reference proteome</keyword>
<name>A0A8R1EXR8_CAEJA</name>
<reference evidence="2" key="1">
    <citation type="submission" date="2010-08" db="EMBL/GenBank/DDBJ databases">
        <authorList>
            <consortium name="Caenorhabditis japonica Sequencing Consortium"/>
            <person name="Wilson R.K."/>
        </authorList>
    </citation>
    <scope>NUCLEOTIDE SEQUENCE [LARGE SCALE GENOMIC DNA]</scope>
    <source>
        <strain evidence="2">DF5081</strain>
    </source>
</reference>
<reference evidence="1" key="2">
    <citation type="submission" date="2022-06" db="UniProtKB">
        <authorList>
            <consortium name="EnsemblMetazoa"/>
        </authorList>
    </citation>
    <scope>IDENTIFICATION</scope>
    <source>
        <strain evidence="1">DF5081</strain>
    </source>
</reference>
<dbReference type="AlphaFoldDB" id="A0A8R1EXR8"/>
<dbReference type="EnsemblMetazoa" id="CJA42962.1">
    <property type="protein sequence ID" value="CJA42962.1"/>
    <property type="gene ID" value="WBGene00218810"/>
</dbReference>
<dbReference type="PROSITE" id="PS51257">
    <property type="entry name" value="PROKAR_LIPOPROTEIN"/>
    <property type="match status" value="1"/>
</dbReference>
<sequence length="66" mass="7488">MKHLLPEYWTLPWTFATVPNTGVQLQLVCQTVVSCYCARKLCHCKSLASNFQAQNFPVLTSTRCPI</sequence>
<evidence type="ECO:0000313" key="1">
    <source>
        <dbReference type="EnsemblMetazoa" id="CJA42962.1"/>
    </source>
</evidence>
<dbReference type="Proteomes" id="UP000005237">
    <property type="component" value="Unassembled WGS sequence"/>
</dbReference>
<protein>
    <submittedName>
        <fullName evidence="1">Uncharacterized protein</fullName>
    </submittedName>
</protein>